<name>A0A2N5ZE30_MUIH1</name>
<dbReference type="Gene3D" id="2.120.10.30">
    <property type="entry name" value="TolB, C-terminal domain"/>
    <property type="match status" value="4"/>
</dbReference>
<dbReference type="InterPro" id="IPR001258">
    <property type="entry name" value="NHL_repeat"/>
</dbReference>
<dbReference type="PROSITE" id="PS51125">
    <property type="entry name" value="NHL"/>
    <property type="match status" value="1"/>
</dbReference>
<gene>
    <name evidence="3" type="ORF">C0601_08810</name>
</gene>
<dbReference type="SUPFAM" id="SSF101898">
    <property type="entry name" value="NHL repeat"/>
    <property type="match status" value="1"/>
</dbReference>
<dbReference type="InterPro" id="IPR011042">
    <property type="entry name" value="6-blade_b-propeller_TolB-like"/>
</dbReference>
<proteinExistence type="predicted"/>
<dbReference type="PANTHER" id="PTHR24104:SF25">
    <property type="entry name" value="PROTEIN LIN-41"/>
    <property type="match status" value="1"/>
</dbReference>
<dbReference type="PANTHER" id="PTHR24104">
    <property type="entry name" value="E3 UBIQUITIN-PROTEIN LIGASE NHLRC1-RELATED"/>
    <property type="match status" value="1"/>
</dbReference>
<dbReference type="CDD" id="cd05819">
    <property type="entry name" value="NHL"/>
    <property type="match status" value="2"/>
</dbReference>
<evidence type="ECO:0000256" key="1">
    <source>
        <dbReference type="ARBA" id="ARBA00022737"/>
    </source>
</evidence>
<dbReference type="GO" id="GO:0008270">
    <property type="term" value="F:zinc ion binding"/>
    <property type="evidence" value="ECO:0007669"/>
    <property type="project" value="UniProtKB-KW"/>
</dbReference>
<dbReference type="Pfam" id="PF17170">
    <property type="entry name" value="DUF5128"/>
    <property type="match status" value="1"/>
</dbReference>
<keyword evidence="1" id="KW-0677">Repeat</keyword>
<evidence type="ECO:0000313" key="4">
    <source>
        <dbReference type="Proteomes" id="UP000234857"/>
    </source>
</evidence>
<protein>
    <recommendedName>
        <fullName evidence="5">6-bladed beta-propeller</fullName>
    </recommendedName>
</protein>
<evidence type="ECO:0000313" key="3">
    <source>
        <dbReference type="EMBL" id="PLX16926.1"/>
    </source>
</evidence>
<reference evidence="3 4" key="1">
    <citation type="submission" date="2017-11" db="EMBL/GenBank/DDBJ databases">
        <title>Genome-resolved metagenomics identifies genetic mobility, metabolic interactions, and unexpected diversity in perchlorate-reducing communities.</title>
        <authorList>
            <person name="Barnum T.P."/>
            <person name="Figueroa I.A."/>
            <person name="Carlstrom C.I."/>
            <person name="Lucas L.N."/>
            <person name="Engelbrektson A.L."/>
            <person name="Coates J.D."/>
        </authorList>
    </citation>
    <scope>NUCLEOTIDE SEQUENCE [LARGE SCALE GENOMIC DNA]</scope>
    <source>
        <strain evidence="3">BM706</strain>
    </source>
</reference>
<evidence type="ECO:0000256" key="2">
    <source>
        <dbReference type="PROSITE-ProRule" id="PRU00504"/>
    </source>
</evidence>
<comment type="caution">
    <text evidence="3">The sequence shown here is derived from an EMBL/GenBank/DDBJ whole genome shotgun (WGS) entry which is preliminary data.</text>
</comment>
<evidence type="ECO:0008006" key="5">
    <source>
        <dbReference type="Google" id="ProtNLM"/>
    </source>
</evidence>
<dbReference type="SUPFAM" id="SSF63829">
    <property type="entry name" value="Calcium-dependent phosphotriesterase"/>
    <property type="match status" value="2"/>
</dbReference>
<feature type="repeat" description="NHL" evidence="2">
    <location>
        <begin position="282"/>
        <end position="325"/>
    </location>
</feature>
<dbReference type="Proteomes" id="UP000234857">
    <property type="component" value="Unassembled WGS sequence"/>
</dbReference>
<dbReference type="AlphaFoldDB" id="A0A2N5ZE30"/>
<sequence>MFFKRISLIVLILFVVFNISCMDEETTPEKKTDLARRPRLTNKVPVLEKTPSDSYRGYDILKEINIEKMPLDKEILNIPIDDQGNIYIIVPHTGIVKKYSPDGVLLKTIDTGLKDIKAIHKNNGSFYVLDTYRQTIFKAGEDLDIGEKILEGRPKVERKGDYTISIDPEGIIYIFDLNKGVVEIFRPGFKKIREIDIGLRENVRFAFDIKDARLFCYSVSGAVIRGFSLKSGKRLFNIEKSGTGAGELGAQINVAYLDDKLYVADTNNNRIQLFDAEDGRFLSQLGKQGSAPGEFIEPYQIYADRSSLIFVLERGGHRIQVFDKSLKYLRTISKYGKKDSMLNSPEMIFGISELGFIFVLDSERKRIQAFSFQGDFLRSYMVLSSYIDNSFGVIADSNGGVFILSPEGQRVIKYDTDSMIRNIPGSDETLSNIAVDDSGNILFVNRTKKKLQYNEKTGRSLFVNYSIMTEGSPDVDIKIDYFCVDSEGSIYTMDRYNHMVSKYSSSGELLFQIGKLTDSDGDFRMDYGFGKGEFKNPFYMDVDANDNLYVNEIGNNRIQKFSKEGRYLNSFGKTGLGKGTFIGKFTFVISKDGFISIADYARSIMQIFDITGAYISEFGKFGHGKNRFVNPMAIGMDKQQDIYVLNSKNLEPFATNGTLVLKKMKMIDLFGKGISWYEQGRFDKAIDYFYEISRHRKDDKTLFYGWYSSNKLNDLEKKKYFGKLLKNNNTLDEKIISLLEREGFTRDEY</sequence>
<dbReference type="EMBL" id="PKTG01000100">
    <property type="protein sequence ID" value="PLX16926.1"/>
    <property type="molecule type" value="Genomic_DNA"/>
</dbReference>
<accession>A0A2N5ZE30</accession>
<organism evidence="3 4">
    <name type="scientific">Muiribacterium halophilum</name>
    <dbReference type="NCBI Taxonomy" id="2053465"/>
    <lineage>
        <taxon>Bacteria</taxon>
        <taxon>Candidatus Muiribacteriota</taxon>
        <taxon>Candidatus Muiribacteriia</taxon>
        <taxon>Candidatus Muiribacteriales</taxon>
        <taxon>Candidatus Muiribacteriaceae</taxon>
        <taxon>Candidatus Muiribacterium</taxon>
    </lineage>
</organism>
<dbReference type="InterPro" id="IPR050952">
    <property type="entry name" value="TRIM-NHL_E3_ligases"/>
</dbReference>